<gene>
    <name evidence="1" type="ORF">CesoFtcFv8_016018</name>
</gene>
<keyword evidence="2" id="KW-1185">Reference proteome</keyword>
<sequence>MHANISEHEAVWGCRSVLMVPGDLQHRYKDSTRPPTLQHPAGATEGCSAVWDPSNKLLPQSGLAEASHCFLGA</sequence>
<comment type="caution">
    <text evidence="1">The sequence shown here is derived from an EMBL/GenBank/DDBJ whole genome shotgun (WGS) entry which is preliminary data.</text>
</comment>
<organism evidence="1 2">
    <name type="scientific">Champsocephalus esox</name>
    <name type="common">pike icefish</name>
    <dbReference type="NCBI Taxonomy" id="159716"/>
    <lineage>
        <taxon>Eukaryota</taxon>
        <taxon>Metazoa</taxon>
        <taxon>Chordata</taxon>
        <taxon>Craniata</taxon>
        <taxon>Vertebrata</taxon>
        <taxon>Euteleostomi</taxon>
        <taxon>Actinopterygii</taxon>
        <taxon>Neopterygii</taxon>
        <taxon>Teleostei</taxon>
        <taxon>Neoteleostei</taxon>
        <taxon>Acanthomorphata</taxon>
        <taxon>Eupercaria</taxon>
        <taxon>Perciformes</taxon>
        <taxon>Notothenioidei</taxon>
        <taxon>Channichthyidae</taxon>
        <taxon>Champsocephalus</taxon>
    </lineage>
</organism>
<accession>A0AAN8BMN1</accession>
<dbReference type="AlphaFoldDB" id="A0AAN8BMN1"/>
<evidence type="ECO:0000313" key="1">
    <source>
        <dbReference type="EMBL" id="KAK5887414.1"/>
    </source>
</evidence>
<evidence type="ECO:0000313" key="2">
    <source>
        <dbReference type="Proteomes" id="UP001335648"/>
    </source>
</evidence>
<dbReference type="EMBL" id="JAULUE010002058">
    <property type="protein sequence ID" value="KAK5887414.1"/>
    <property type="molecule type" value="Genomic_DNA"/>
</dbReference>
<reference evidence="1 2" key="1">
    <citation type="journal article" date="2023" name="Mol. Biol. Evol.">
        <title>Genomics of Secondarily Temperate Adaptation in the Only Non-Antarctic Icefish.</title>
        <authorList>
            <person name="Rivera-Colon A.G."/>
            <person name="Rayamajhi N."/>
            <person name="Minhas B.F."/>
            <person name="Madrigal G."/>
            <person name="Bilyk K.T."/>
            <person name="Yoon V."/>
            <person name="Hune M."/>
            <person name="Gregory S."/>
            <person name="Cheng C.H.C."/>
            <person name="Catchen J.M."/>
        </authorList>
    </citation>
    <scope>NUCLEOTIDE SEQUENCE [LARGE SCALE GENOMIC DNA]</scope>
    <source>
        <strain evidence="1">JC2023a</strain>
    </source>
</reference>
<protein>
    <submittedName>
        <fullName evidence="1">Uncharacterized protein</fullName>
    </submittedName>
</protein>
<proteinExistence type="predicted"/>
<dbReference type="Proteomes" id="UP001335648">
    <property type="component" value="Unassembled WGS sequence"/>
</dbReference>
<name>A0AAN8BMN1_9TELE</name>